<dbReference type="Pfam" id="PF00856">
    <property type="entry name" value="SET"/>
    <property type="match status" value="1"/>
</dbReference>
<feature type="compositionally biased region" description="Low complexity" evidence="1">
    <location>
        <begin position="13"/>
        <end position="36"/>
    </location>
</feature>
<feature type="domain" description="SET" evidence="2">
    <location>
        <begin position="78"/>
        <end position="408"/>
    </location>
</feature>
<dbReference type="SMART" id="SM00317">
    <property type="entry name" value="SET"/>
    <property type="match status" value="1"/>
</dbReference>
<dbReference type="PANTHER" id="PTHR47332">
    <property type="entry name" value="SET DOMAIN-CONTAINING PROTEIN 5"/>
    <property type="match status" value="1"/>
</dbReference>
<dbReference type="InterPro" id="IPR053185">
    <property type="entry name" value="SET_domain_protein"/>
</dbReference>
<dbReference type="PROSITE" id="PS50280">
    <property type="entry name" value="SET"/>
    <property type="match status" value="1"/>
</dbReference>
<dbReference type="GeneID" id="54481976"/>
<dbReference type="SUPFAM" id="SSF82199">
    <property type="entry name" value="SET domain"/>
    <property type="match status" value="1"/>
</dbReference>
<accession>A0A6A6WME1</accession>
<dbReference type="CDD" id="cd20071">
    <property type="entry name" value="SET_SMYD"/>
    <property type="match status" value="1"/>
</dbReference>
<proteinExistence type="predicted"/>
<protein>
    <submittedName>
        <fullName evidence="3">SET domain-containing protein</fullName>
    </submittedName>
</protein>
<dbReference type="AlphaFoldDB" id="A0A6A6WME1"/>
<evidence type="ECO:0000313" key="3">
    <source>
        <dbReference type="EMBL" id="KAF2763323.1"/>
    </source>
</evidence>
<dbReference type="PANTHER" id="PTHR47332:SF4">
    <property type="entry name" value="SET DOMAIN-CONTAINING PROTEIN 5"/>
    <property type="match status" value="1"/>
</dbReference>
<organism evidence="3 4">
    <name type="scientific">Pseudovirgaria hyperparasitica</name>
    <dbReference type="NCBI Taxonomy" id="470096"/>
    <lineage>
        <taxon>Eukaryota</taxon>
        <taxon>Fungi</taxon>
        <taxon>Dikarya</taxon>
        <taxon>Ascomycota</taxon>
        <taxon>Pezizomycotina</taxon>
        <taxon>Dothideomycetes</taxon>
        <taxon>Dothideomycetes incertae sedis</taxon>
        <taxon>Acrospermales</taxon>
        <taxon>Acrospermaceae</taxon>
        <taxon>Pseudovirgaria</taxon>
    </lineage>
</organism>
<dbReference type="InterPro" id="IPR046341">
    <property type="entry name" value="SET_dom_sf"/>
</dbReference>
<dbReference type="RefSeq" id="XP_033605774.1">
    <property type="nucleotide sequence ID" value="XM_033740922.1"/>
</dbReference>
<dbReference type="Proteomes" id="UP000799437">
    <property type="component" value="Unassembled WGS sequence"/>
</dbReference>
<name>A0A6A6WME1_9PEZI</name>
<dbReference type="Gene3D" id="2.170.270.10">
    <property type="entry name" value="SET domain"/>
    <property type="match status" value="2"/>
</dbReference>
<gene>
    <name evidence="3" type="ORF">EJ05DRAFT_34218</name>
</gene>
<sequence>MATDSQRRQNSVASADDSCASSACTASTSLTPSSPAHIIPASNGATKKKRNNKSRNKKKKAIDSSQTAVLSTPISTPRLFEIKKTPNRGLGVFATQDLPRGTRIMTDTPIIRIEGSECGEDEVMDAYDKLDAFDQAQLLTLEKHFRAEHHDIMHLIRKVTISNFEEAKARLESLLYDDSVQIREITDPETETETETNSRRLADMGIDEIADAEADTFVAPGIDPTVTTTTSHTDFQIPQGVQVINLEDSDAETIKDDTTVSDIDSDSSAEIAREIRHKYRSPYPRDIPILTFPAANARCPREADILRMTSAQRSTALANVKKELAILEAQDERRDICAIVLMNHFVLRDQSVSVDDPKPFIAVCLSAARLNNDCTPNANNLYNSSLGAMTVHAVRNIKAGEEITIAYTNSLYGAKERNIRCFQRTDMHCDCKACEKTDDGLRLDERRKIMNNNTIYLQYYLRDDHLDGRNLDGHDIMKRGNELIRLMTEDGLWGSHLAQARNYQARICAKMGLRKLAIMHAGKAIEEARVALGDDNPEFQYTKAAMEMIIAGGGREPIAASKAVGGDDVRSGASDEGDGVKGKENEMGGGKMTAAKKTKSKAKNLSWVKHVLEQRKKAEEEEQALARGESAGQGERVLFVMTEMGE</sequence>
<evidence type="ECO:0000313" key="4">
    <source>
        <dbReference type="Proteomes" id="UP000799437"/>
    </source>
</evidence>
<dbReference type="InterPro" id="IPR001214">
    <property type="entry name" value="SET_dom"/>
</dbReference>
<feature type="region of interest" description="Disordered" evidence="1">
    <location>
        <begin position="563"/>
        <end position="601"/>
    </location>
</feature>
<keyword evidence="4" id="KW-1185">Reference proteome</keyword>
<evidence type="ECO:0000259" key="2">
    <source>
        <dbReference type="PROSITE" id="PS50280"/>
    </source>
</evidence>
<feature type="compositionally biased region" description="Basic residues" evidence="1">
    <location>
        <begin position="46"/>
        <end position="60"/>
    </location>
</feature>
<dbReference type="EMBL" id="ML996565">
    <property type="protein sequence ID" value="KAF2763323.1"/>
    <property type="molecule type" value="Genomic_DNA"/>
</dbReference>
<evidence type="ECO:0000256" key="1">
    <source>
        <dbReference type="SAM" id="MobiDB-lite"/>
    </source>
</evidence>
<feature type="region of interest" description="Disordered" evidence="1">
    <location>
        <begin position="1"/>
        <end position="69"/>
    </location>
</feature>
<dbReference type="OrthoDB" id="265717at2759"/>
<reference evidence="3" key="1">
    <citation type="journal article" date="2020" name="Stud. Mycol.">
        <title>101 Dothideomycetes genomes: a test case for predicting lifestyles and emergence of pathogens.</title>
        <authorList>
            <person name="Haridas S."/>
            <person name="Albert R."/>
            <person name="Binder M."/>
            <person name="Bloem J."/>
            <person name="Labutti K."/>
            <person name="Salamov A."/>
            <person name="Andreopoulos B."/>
            <person name="Baker S."/>
            <person name="Barry K."/>
            <person name="Bills G."/>
            <person name="Bluhm B."/>
            <person name="Cannon C."/>
            <person name="Castanera R."/>
            <person name="Culley D."/>
            <person name="Daum C."/>
            <person name="Ezra D."/>
            <person name="Gonzalez J."/>
            <person name="Henrissat B."/>
            <person name="Kuo A."/>
            <person name="Liang C."/>
            <person name="Lipzen A."/>
            <person name="Lutzoni F."/>
            <person name="Magnuson J."/>
            <person name="Mondo S."/>
            <person name="Nolan M."/>
            <person name="Ohm R."/>
            <person name="Pangilinan J."/>
            <person name="Park H.-J."/>
            <person name="Ramirez L."/>
            <person name="Alfaro M."/>
            <person name="Sun H."/>
            <person name="Tritt A."/>
            <person name="Yoshinaga Y."/>
            <person name="Zwiers L.-H."/>
            <person name="Turgeon B."/>
            <person name="Goodwin S."/>
            <person name="Spatafora J."/>
            <person name="Crous P."/>
            <person name="Grigoriev I."/>
        </authorList>
    </citation>
    <scope>NUCLEOTIDE SEQUENCE</scope>
    <source>
        <strain evidence="3">CBS 121739</strain>
    </source>
</reference>